<feature type="domain" description="Smr" evidence="2">
    <location>
        <begin position="108"/>
        <end position="198"/>
    </location>
</feature>
<dbReference type="PANTHER" id="PTHR35562">
    <property type="entry name" value="DNA ENDONUCLEASE SMRA-RELATED"/>
    <property type="match status" value="1"/>
</dbReference>
<dbReference type="Proteomes" id="UP000193963">
    <property type="component" value="Unassembled WGS sequence"/>
</dbReference>
<sequence length="201" mass="22838">MSRRRKLRPDEKELWDKVAGSTERMHPEKRVLARPQKAVAEKPAKQRPEPEAPQPLSPFRLGEKSRSRAGGHDVLPPIHDRLHQAPLRMDKKTHGKMTRGKMAPEARIDLHGMTVDRAHQALVAFMLRAVQNDLRLVLVITGKGRRSEEDGPIPVRHGILKHQLPHWLSTPPLAQIVLQTTSAHRKHGGTGAFYVYLRRAR</sequence>
<dbReference type="RefSeq" id="WP_085889531.1">
    <property type="nucleotide sequence ID" value="NZ_FWFN01000008.1"/>
</dbReference>
<dbReference type="SUPFAM" id="SSF160443">
    <property type="entry name" value="SMR domain-like"/>
    <property type="match status" value="1"/>
</dbReference>
<dbReference type="InterPro" id="IPR036063">
    <property type="entry name" value="Smr_dom_sf"/>
</dbReference>
<reference evidence="3 4" key="1">
    <citation type="submission" date="2017-03" db="EMBL/GenBank/DDBJ databases">
        <authorList>
            <person name="Afonso C.L."/>
            <person name="Miller P.J."/>
            <person name="Scott M.A."/>
            <person name="Spackman E."/>
            <person name="Goraichik I."/>
            <person name="Dimitrov K.M."/>
            <person name="Suarez D.L."/>
            <person name="Swayne D.E."/>
        </authorList>
    </citation>
    <scope>NUCLEOTIDE SEQUENCE [LARGE SCALE GENOMIC DNA]</scope>
    <source>
        <strain evidence="3 4">CECT 7751</strain>
    </source>
</reference>
<dbReference type="EMBL" id="FWFN01000008">
    <property type="protein sequence ID" value="SLN67551.1"/>
    <property type="molecule type" value="Genomic_DNA"/>
</dbReference>
<name>A0A1X7A122_9RHOB</name>
<accession>A0A1X7A122</accession>
<feature type="region of interest" description="Disordered" evidence="1">
    <location>
        <begin position="1"/>
        <end position="78"/>
    </location>
</feature>
<dbReference type="PANTHER" id="PTHR35562:SF2">
    <property type="entry name" value="DNA ENDONUCLEASE SMRA-RELATED"/>
    <property type="match status" value="1"/>
</dbReference>
<proteinExistence type="predicted"/>
<organism evidence="3 4">
    <name type="scientific">Pseudooceanicola marinus</name>
    <dbReference type="NCBI Taxonomy" id="396013"/>
    <lineage>
        <taxon>Bacteria</taxon>
        <taxon>Pseudomonadati</taxon>
        <taxon>Pseudomonadota</taxon>
        <taxon>Alphaproteobacteria</taxon>
        <taxon>Rhodobacterales</taxon>
        <taxon>Paracoccaceae</taxon>
        <taxon>Pseudooceanicola</taxon>
    </lineage>
</organism>
<dbReference type="AlphaFoldDB" id="A0A1X7A122"/>
<feature type="compositionally biased region" description="Basic and acidic residues" evidence="1">
    <location>
        <begin position="39"/>
        <end position="50"/>
    </location>
</feature>
<protein>
    <recommendedName>
        <fullName evidence="2">Smr domain-containing protein</fullName>
    </recommendedName>
</protein>
<dbReference type="InterPro" id="IPR002625">
    <property type="entry name" value="Smr_dom"/>
</dbReference>
<dbReference type="SMART" id="SM00463">
    <property type="entry name" value="SMR"/>
    <property type="match status" value="1"/>
</dbReference>
<dbReference type="OrthoDB" id="7165597at2"/>
<dbReference type="Gene3D" id="3.30.1370.110">
    <property type="match status" value="1"/>
</dbReference>
<evidence type="ECO:0000313" key="3">
    <source>
        <dbReference type="EMBL" id="SLN67551.1"/>
    </source>
</evidence>
<evidence type="ECO:0000313" key="4">
    <source>
        <dbReference type="Proteomes" id="UP000193963"/>
    </source>
</evidence>
<evidence type="ECO:0000256" key="1">
    <source>
        <dbReference type="SAM" id="MobiDB-lite"/>
    </source>
</evidence>
<dbReference type="PROSITE" id="PS50828">
    <property type="entry name" value="SMR"/>
    <property type="match status" value="1"/>
</dbReference>
<gene>
    <name evidence="3" type="ORF">PSM7751_03500</name>
</gene>
<dbReference type="Pfam" id="PF01713">
    <property type="entry name" value="Smr"/>
    <property type="match status" value="1"/>
</dbReference>
<evidence type="ECO:0000259" key="2">
    <source>
        <dbReference type="PROSITE" id="PS50828"/>
    </source>
</evidence>
<keyword evidence="4" id="KW-1185">Reference proteome</keyword>